<comment type="caution">
    <text evidence="3">The sequence shown here is derived from an EMBL/GenBank/DDBJ whole genome shotgun (WGS) entry which is preliminary data.</text>
</comment>
<name>A0A2W5QTQ4_9SPHN</name>
<evidence type="ECO:0000313" key="3">
    <source>
        <dbReference type="EMBL" id="PZQ54820.1"/>
    </source>
</evidence>
<dbReference type="AlphaFoldDB" id="A0A2W5QTQ4"/>
<dbReference type="EMBL" id="QFPX01000008">
    <property type="protein sequence ID" value="PZQ54820.1"/>
    <property type="molecule type" value="Genomic_DNA"/>
</dbReference>
<organism evidence="3 4">
    <name type="scientific">Novosphingobium pentaromativorans</name>
    <dbReference type="NCBI Taxonomy" id="205844"/>
    <lineage>
        <taxon>Bacteria</taxon>
        <taxon>Pseudomonadati</taxon>
        <taxon>Pseudomonadota</taxon>
        <taxon>Alphaproteobacteria</taxon>
        <taxon>Sphingomonadales</taxon>
        <taxon>Sphingomonadaceae</taxon>
        <taxon>Novosphingobium</taxon>
    </lineage>
</organism>
<keyword evidence="1" id="KW-0812">Transmembrane</keyword>
<evidence type="ECO:0000313" key="4">
    <source>
        <dbReference type="Proteomes" id="UP000249082"/>
    </source>
</evidence>
<gene>
    <name evidence="3" type="ORF">DI555_10855</name>
</gene>
<feature type="transmembrane region" description="Helical" evidence="1">
    <location>
        <begin position="48"/>
        <end position="66"/>
    </location>
</feature>
<reference evidence="3 4" key="1">
    <citation type="submission" date="2017-08" db="EMBL/GenBank/DDBJ databases">
        <title>Infants hospitalized years apart are colonized by the same room-sourced microbial strains.</title>
        <authorList>
            <person name="Brooks B."/>
            <person name="Olm M.R."/>
            <person name="Firek B.A."/>
            <person name="Baker R."/>
            <person name="Thomas B.C."/>
            <person name="Morowitz M.J."/>
            <person name="Banfield J.F."/>
        </authorList>
    </citation>
    <scope>NUCLEOTIDE SEQUENCE [LARGE SCALE GENOMIC DNA]</scope>
    <source>
        <strain evidence="3">S2_005_002_R2_33</strain>
    </source>
</reference>
<protein>
    <submittedName>
        <fullName evidence="3">Uncharacterized protein</fullName>
    </submittedName>
</protein>
<proteinExistence type="predicted"/>
<keyword evidence="2" id="KW-0732">Signal</keyword>
<sequence length="72" mass="7805">MVAPRVSQEPPVLPYTRSCRRYLPVLAAAFLAPIPAFAAEATRLPEPSGLFLLAMGVAGVVIGRRFSRNRPN</sequence>
<evidence type="ECO:0000256" key="2">
    <source>
        <dbReference type="SAM" id="SignalP"/>
    </source>
</evidence>
<keyword evidence="1" id="KW-0472">Membrane</keyword>
<dbReference type="NCBIfam" id="TIGR02595">
    <property type="entry name" value="PEP_CTERM"/>
    <property type="match status" value="1"/>
</dbReference>
<keyword evidence="1" id="KW-1133">Transmembrane helix</keyword>
<feature type="chain" id="PRO_5015991758" evidence="2">
    <location>
        <begin position="39"/>
        <end position="72"/>
    </location>
</feature>
<accession>A0A2W5QTQ4</accession>
<feature type="signal peptide" evidence="2">
    <location>
        <begin position="1"/>
        <end position="38"/>
    </location>
</feature>
<dbReference type="Proteomes" id="UP000249082">
    <property type="component" value="Unassembled WGS sequence"/>
</dbReference>
<dbReference type="InterPro" id="IPR013424">
    <property type="entry name" value="Ice-binding_C"/>
</dbReference>
<evidence type="ECO:0000256" key="1">
    <source>
        <dbReference type="SAM" id="Phobius"/>
    </source>
</evidence>